<dbReference type="InterPro" id="IPR050166">
    <property type="entry name" value="ABC_transporter_ATP-bind"/>
</dbReference>
<dbReference type="Proteomes" id="UP001597083">
    <property type="component" value="Unassembled WGS sequence"/>
</dbReference>
<evidence type="ECO:0000259" key="2">
    <source>
        <dbReference type="Pfam" id="PF00005"/>
    </source>
</evidence>
<protein>
    <submittedName>
        <fullName evidence="3">ATP-binding cassette domain-containing protein</fullName>
    </submittedName>
</protein>
<dbReference type="EMBL" id="JBHTIR010003068">
    <property type="protein sequence ID" value="MFD0854620.1"/>
    <property type="molecule type" value="Genomic_DNA"/>
</dbReference>
<organism evidence="3 4">
    <name type="scientific">Actinomadura adrarensis</name>
    <dbReference type="NCBI Taxonomy" id="1819600"/>
    <lineage>
        <taxon>Bacteria</taxon>
        <taxon>Bacillati</taxon>
        <taxon>Actinomycetota</taxon>
        <taxon>Actinomycetes</taxon>
        <taxon>Streptosporangiales</taxon>
        <taxon>Thermomonosporaceae</taxon>
        <taxon>Actinomadura</taxon>
    </lineage>
</organism>
<feature type="non-terminal residue" evidence="3">
    <location>
        <position position="106"/>
    </location>
</feature>
<evidence type="ECO:0000313" key="3">
    <source>
        <dbReference type="EMBL" id="MFD0854620.1"/>
    </source>
</evidence>
<dbReference type="SUPFAM" id="SSF52540">
    <property type="entry name" value="P-loop containing nucleoside triphosphate hydrolases"/>
    <property type="match status" value="1"/>
</dbReference>
<keyword evidence="3" id="KW-0547">Nucleotide-binding</keyword>
<keyword evidence="3" id="KW-0067">ATP-binding</keyword>
<comment type="caution">
    <text evidence="3">The sequence shown here is derived from an EMBL/GenBank/DDBJ whole genome shotgun (WGS) entry which is preliminary data.</text>
</comment>
<keyword evidence="1" id="KW-0813">Transport</keyword>
<accession>A0ABW3CK04</accession>
<feature type="domain" description="ABC transporter" evidence="2">
    <location>
        <begin position="43"/>
        <end position="93"/>
    </location>
</feature>
<reference evidence="4" key="1">
    <citation type="journal article" date="2019" name="Int. J. Syst. Evol. Microbiol.">
        <title>The Global Catalogue of Microorganisms (GCM) 10K type strain sequencing project: providing services to taxonomists for standard genome sequencing and annotation.</title>
        <authorList>
            <consortium name="The Broad Institute Genomics Platform"/>
            <consortium name="The Broad Institute Genome Sequencing Center for Infectious Disease"/>
            <person name="Wu L."/>
            <person name="Ma J."/>
        </authorList>
    </citation>
    <scope>NUCLEOTIDE SEQUENCE [LARGE SCALE GENOMIC DNA]</scope>
    <source>
        <strain evidence="4">JCM 31696</strain>
    </source>
</reference>
<dbReference type="GO" id="GO:0005524">
    <property type="term" value="F:ATP binding"/>
    <property type="evidence" value="ECO:0007669"/>
    <property type="project" value="UniProtKB-KW"/>
</dbReference>
<sequence length="106" mass="11258">MAKDIAEGTETAEPTNRHAATAKLQLLDVGKEFRTKRANTLALSGIDLTIRDGEFVSVIGRSGCGKTTLLRMLAGLLSPSSGRILVEGRSLWEGGRADTSVMSRLG</sequence>
<evidence type="ECO:0000256" key="1">
    <source>
        <dbReference type="ARBA" id="ARBA00022448"/>
    </source>
</evidence>
<dbReference type="InterPro" id="IPR003439">
    <property type="entry name" value="ABC_transporter-like_ATP-bd"/>
</dbReference>
<dbReference type="Pfam" id="PF00005">
    <property type="entry name" value="ABC_tran"/>
    <property type="match status" value="1"/>
</dbReference>
<name>A0ABW3CK04_9ACTN</name>
<dbReference type="Gene3D" id="3.40.50.300">
    <property type="entry name" value="P-loop containing nucleotide triphosphate hydrolases"/>
    <property type="match status" value="1"/>
</dbReference>
<dbReference type="PANTHER" id="PTHR42788">
    <property type="entry name" value="TAURINE IMPORT ATP-BINDING PROTEIN-RELATED"/>
    <property type="match status" value="1"/>
</dbReference>
<keyword evidence="4" id="KW-1185">Reference proteome</keyword>
<gene>
    <name evidence="3" type="ORF">ACFQ07_20450</name>
</gene>
<evidence type="ECO:0000313" key="4">
    <source>
        <dbReference type="Proteomes" id="UP001597083"/>
    </source>
</evidence>
<dbReference type="PANTHER" id="PTHR42788:SF13">
    <property type="entry name" value="ALIPHATIC SULFONATES IMPORT ATP-BINDING PROTEIN SSUB"/>
    <property type="match status" value="1"/>
</dbReference>
<proteinExistence type="predicted"/>
<dbReference type="InterPro" id="IPR027417">
    <property type="entry name" value="P-loop_NTPase"/>
</dbReference>